<dbReference type="EMBL" id="DS235442">
    <property type="protein sequence ID" value="EEB15829.1"/>
    <property type="molecule type" value="Genomic_DNA"/>
</dbReference>
<dbReference type="GeneID" id="8237572"/>
<protein>
    <submittedName>
        <fullName evidence="8">Mitotic spindle assembly checkpoint protein MAD1, putative</fullName>
    </submittedName>
</protein>
<dbReference type="KEGG" id="phu:Phum_PHUM390840"/>
<keyword evidence="10" id="KW-1185">Reference proteome</keyword>
<dbReference type="GO" id="GO:0051301">
    <property type="term" value="P:cell division"/>
    <property type="evidence" value="ECO:0007669"/>
    <property type="project" value="UniProtKB-KW"/>
</dbReference>
<dbReference type="Pfam" id="PF05557">
    <property type="entry name" value="MAD"/>
    <property type="match status" value="1"/>
</dbReference>
<reference evidence="8" key="2">
    <citation type="submission" date="2007-04" db="EMBL/GenBank/DDBJ databases">
        <title>The genome of the human body louse.</title>
        <authorList>
            <consortium name="The Human Body Louse Genome Consortium"/>
            <person name="Kirkness E."/>
            <person name="Walenz B."/>
            <person name="Hass B."/>
            <person name="Bruggner R."/>
            <person name="Strausberg R."/>
        </authorList>
    </citation>
    <scope>NUCLEOTIDE SEQUENCE</scope>
    <source>
        <strain evidence="8">USDA</strain>
    </source>
</reference>
<evidence type="ECO:0000313" key="8">
    <source>
        <dbReference type="EMBL" id="EEB15829.1"/>
    </source>
</evidence>
<name>E0VR23_PEDHC</name>
<evidence type="ECO:0000256" key="4">
    <source>
        <dbReference type="ARBA" id="ARBA00022776"/>
    </source>
</evidence>
<dbReference type="RefSeq" id="XP_002428567.1">
    <property type="nucleotide sequence ID" value="XM_002428522.1"/>
</dbReference>
<dbReference type="Gene3D" id="3.30.457.60">
    <property type="match status" value="1"/>
</dbReference>
<evidence type="ECO:0000256" key="3">
    <source>
        <dbReference type="ARBA" id="ARBA00022618"/>
    </source>
</evidence>
<evidence type="ECO:0000256" key="1">
    <source>
        <dbReference type="ARBA" id="ARBA00004123"/>
    </source>
</evidence>
<reference evidence="9" key="3">
    <citation type="submission" date="2021-02" db="UniProtKB">
        <authorList>
            <consortium name="EnsemblMetazoa"/>
        </authorList>
    </citation>
    <scope>IDENTIFICATION</scope>
    <source>
        <strain evidence="9">USDA</strain>
    </source>
</reference>
<reference evidence="8" key="1">
    <citation type="submission" date="2007-04" db="EMBL/GenBank/DDBJ databases">
        <title>Annotation of Pediculus humanus corporis strain USDA.</title>
        <authorList>
            <person name="Kirkness E."/>
            <person name="Hannick L."/>
            <person name="Hass B."/>
            <person name="Bruggner R."/>
            <person name="Lawson D."/>
            <person name="Bidwell S."/>
            <person name="Joardar V."/>
            <person name="Caler E."/>
            <person name="Walenz B."/>
            <person name="Inman J."/>
            <person name="Schobel S."/>
            <person name="Galinsky K."/>
            <person name="Amedeo P."/>
            <person name="Strausberg R."/>
        </authorList>
    </citation>
    <scope>NUCLEOTIDE SEQUENCE</scope>
    <source>
        <strain evidence="8">USDA</strain>
    </source>
</reference>
<dbReference type="GO" id="GO:0000776">
    <property type="term" value="C:kinetochore"/>
    <property type="evidence" value="ECO:0007669"/>
    <property type="project" value="TreeGrafter"/>
</dbReference>
<dbReference type="STRING" id="121224.E0VR23"/>
<comment type="subcellular location">
    <subcellularLocation>
        <location evidence="1">Nucleus</location>
    </subcellularLocation>
</comment>
<gene>
    <name evidence="9" type="primary">8237572</name>
    <name evidence="8" type="ORF">Phum_PHUM390840</name>
</gene>
<keyword evidence="6" id="KW-0131">Cell cycle</keyword>
<dbReference type="PANTHER" id="PTHR23168:SF0">
    <property type="entry name" value="MITOTIC SPINDLE ASSEMBLY CHECKPOINT PROTEIN MAD1"/>
    <property type="match status" value="1"/>
</dbReference>
<comment type="similarity">
    <text evidence="2">Belongs to the MAD1 family.</text>
</comment>
<dbReference type="GO" id="GO:0005635">
    <property type="term" value="C:nuclear envelope"/>
    <property type="evidence" value="ECO:0007669"/>
    <property type="project" value="TreeGrafter"/>
</dbReference>
<dbReference type="AlphaFoldDB" id="E0VR23"/>
<dbReference type="Gene3D" id="1.20.5.170">
    <property type="match status" value="1"/>
</dbReference>
<accession>E0VR23</accession>
<dbReference type="InParanoid" id="E0VR23"/>
<evidence type="ECO:0000256" key="5">
    <source>
        <dbReference type="ARBA" id="ARBA00023242"/>
    </source>
</evidence>
<keyword evidence="5" id="KW-0539">Nucleus</keyword>
<dbReference type="SUPFAM" id="SSF75704">
    <property type="entry name" value="Mitotic arrest deficient-like 1, Mad1"/>
    <property type="match status" value="1"/>
</dbReference>
<evidence type="ECO:0000313" key="9">
    <source>
        <dbReference type="EnsemblMetazoa" id="PHUM390840-PA"/>
    </source>
</evidence>
<keyword evidence="3" id="KW-0132">Cell division</keyword>
<dbReference type="CTD" id="8237572"/>
<organism>
    <name type="scientific">Pediculus humanus subsp. corporis</name>
    <name type="common">Body louse</name>
    <dbReference type="NCBI Taxonomy" id="121224"/>
    <lineage>
        <taxon>Eukaryota</taxon>
        <taxon>Metazoa</taxon>
        <taxon>Ecdysozoa</taxon>
        <taxon>Arthropoda</taxon>
        <taxon>Hexapoda</taxon>
        <taxon>Insecta</taxon>
        <taxon>Pterygota</taxon>
        <taxon>Neoptera</taxon>
        <taxon>Paraneoptera</taxon>
        <taxon>Psocodea</taxon>
        <taxon>Troctomorpha</taxon>
        <taxon>Phthiraptera</taxon>
        <taxon>Anoplura</taxon>
        <taxon>Pediculidae</taxon>
        <taxon>Pediculus</taxon>
    </lineage>
</organism>
<dbReference type="FunCoup" id="E0VR23">
    <property type="interactions" value="1343"/>
</dbReference>
<dbReference type="PANTHER" id="PTHR23168">
    <property type="entry name" value="MITOTIC SPINDLE ASSEMBLY CHECKPOINT PROTEIN MAD1 MITOTIC ARREST DEFICIENT-LIKE PROTEIN 1"/>
    <property type="match status" value="1"/>
</dbReference>
<dbReference type="eggNOG" id="KOG4593">
    <property type="taxonomic scope" value="Eukaryota"/>
</dbReference>
<dbReference type="EMBL" id="AAZO01004572">
    <property type="status" value="NOT_ANNOTATED_CDS"/>
    <property type="molecule type" value="Genomic_DNA"/>
</dbReference>
<feature type="coiled-coil region" evidence="7">
    <location>
        <begin position="459"/>
        <end position="525"/>
    </location>
</feature>
<dbReference type="Proteomes" id="UP000009046">
    <property type="component" value="Unassembled WGS sequence"/>
</dbReference>
<dbReference type="GO" id="GO:0007094">
    <property type="term" value="P:mitotic spindle assembly checkpoint signaling"/>
    <property type="evidence" value="ECO:0007669"/>
    <property type="project" value="InterPro"/>
</dbReference>
<evidence type="ECO:0000256" key="6">
    <source>
        <dbReference type="ARBA" id="ARBA00023306"/>
    </source>
</evidence>
<dbReference type="OMA" id="YKLDFMP"/>
<dbReference type="HOGENOM" id="CLU_393441_0_0_1"/>
<keyword evidence="4" id="KW-0498">Mitosis</keyword>
<proteinExistence type="inferred from homology"/>
<dbReference type="VEuPathDB" id="VectorBase:PHUM390840"/>
<dbReference type="GO" id="GO:0072686">
    <property type="term" value="C:mitotic spindle"/>
    <property type="evidence" value="ECO:0007669"/>
    <property type="project" value="TreeGrafter"/>
</dbReference>
<evidence type="ECO:0000313" key="10">
    <source>
        <dbReference type="Proteomes" id="UP000009046"/>
    </source>
</evidence>
<dbReference type="GO" id="GO:0051315">
    <property type="term" value="P:attachment of mitotic spindle microtubules to kinetochore"/>
    <property type="evidence" value="ECO:0007669"/>
    <property type="project" value="TreeGrafter"/>
</dbReference>
<dbReference type="EnsemblMetazoa" id="PHUM390840-RA">
    <property type="protein sequence ID" value="PHUM390840-PA"/>
    <property type="gene ID" value="PHUM390840"/>
</dbReference>
<dbReference type="Gene3D" id="6.10.250.90">
    <property type="match status" value="1"/>
</dbReference>
<dbReference type="InterPro" id="IPR008672">
    <property type="entry name" value="Mad1"/>
</dbReference>
<sequence length="746" mass="87184">MSNLSSEIFLSDDKNVSSDSKVLQSALSEIHCLSENDKSEHSIDAFSSKRKIEDEFDSVVSPWEFRRLKADLCESQAQRIKLEDRIEELHKKNKEAVIFFDKEKSEMKNQLESNRVTIKTLEFRLNKIRKREVDYKEELNAKLQKYECMTEKLSDKIQKLEKENKELKENTNKFECDLDNSKLKYHEEINNLKSENEKLKIDNDEKNELCSSLNARLVTASEKAKKLEDAQSQLQLAQLKIKALEFEQEEFKEAKNVTLALSEKVLRVNELEKELNEKKLQISNLKQFLHNNILLEEMVHDLKIKLAANEKKVNEIPGLKGQIMQLELDLDKWKSLASEFCSDVTISSLRSYIESLQQKEINNVLEINNLNTLISSLENKCSTTAQQLEISKIQNQKLETIIQKLKVGVQLLKKKTILVSRERDSYRQQLDLYERDLTITDVQEQDLNTDVENRWKSRIKSLEVTLSEYQNHIESLELQLKQYQTEGPSESIDTIFKLKEEIKKLEDSNKSLRKIKDELERKIESKALIEKTTTDSNTKILHFKENPASIAEKDIQKEMDYYQKECERLRSRVKLLESGETLNITQKVTEDIKSCNSQKVLELEKELQSANLKMQRLKEVFKKTSQEFRDVSYMLLGYRIDLTSNNKLYKLYNMYSTSQLDYLMFQQTKNGTLEMLGTTFAESMSKFVDEYLHSGNSIPAFLSAITLELYRLNGQSDEDDNEEDYKRNLESDSIVKNFNSESMDVN</sequence>
<feature type="coiled-coil region" evidence="7">
    <location>
        <begin position="600"/>
        <end position="627"/>
    </location>
</feature>
<keyword evidence="7" id="KW-0175">Coiled coil</keyword>
<dbReference type="OrthoDB" id="331602at2759"/>
<evidence type="ECO:0000256" key="2">
    <source>
        <dbReference type="ARBA" id="ARBA00008029"/>
    </source>
</evidence>
<feature type="coiled-coil region" evidence="7">
    <location>
        <begin position="118"/>
        <end position="288"/>
    </location>
</feature>
<evidence type="ECO:0000256" key="7">
    <source>
        <dbReference type="SAM" id="Coils"/>
    </source>
</evidence>